<evidence type="ECO:0000313" key="5">
    <source>
        <dbReference type="EMBL" id="MDP4538911.1"/>
    </source>
</evidence>
<dbReference type="PROSITE" id="PS50005">
    <property type="entry name" value="TPR"/>
    <property type="match status" value="1"/>
</dbReference>
<gene>
    <name evidence="5" type="ORF">Q9K01_04640</name>
</gene>
<dbReference type="Pfam" id="PF05036">
    <property type="entry name" value="SPOR"/>
    <property type="match status" value="1"/>
</dbReference>
<dbReference type="Gene3D" id="1.25.40.10">
    <property type="entry name" value="Tetratricopeptide repeat domain"/>
    <property type="match status" value="1"/>
</dbReference>
<accession>A0ABT9H6H3</accession>
<feature type="region of interest" description="Disordered" evidence="2">
    <location>
        <begin position="270"/>
        <end position="368"/>
    </location>
</feature>
<feature type="compositionally biased region" description="Low complexity" evidence="2">
    <location>
        <begin position="346"/>
        <end position="359"/>
    </location>
</feature>
<sequence length="570" mass="59903">MSASLFGLVLAGLAGAATAQNAIVQPLPPPEAEDLNEALRRLSRDRSDLDALLEAGEASIVLGDSDAAMGFFVRAQDLSPDNARMKAGLGRVFLAEGRAIEALRFFAEAETAGYPLVEMAADRGLAFDLVGDNTRAQELYRLALARNDDPATSRRLALSLAISGKRADFERILLPQLKDEDRAGFRARAFGLAILGDEREAISIAEALMPTDLALRMTPYLRYMARLTKAQQAAAANLGTFPRAGEIGRDMPAIAGYAEQGAAISRRADASLTPSGPVMGASRPQQAAVAPAPSTPPPSSAERRRAEREQRQALAGLDPIARTRARSARSTSTPTPAPPTAPEPAPVAATVPAPIPTTRDSPPAQADATSQLAISLPVEAPRQSSADAQGPGAEAAGRIEPFDLAQTASEASVPIPASGVAPDPGPLPTGSLEDVFAEFEAIPAMRSGATQGAVDIATIKPPRERAAPPPAPARAAPPPPEHPARHWVQIATGRDRDALKFDWRRIARNAKSLLDGKGPFVTPWVEANRLLAGPYPSAGDAREVVTQLKALGIDAFTFASPRGQEIETLD</sequence>
<organism evidence="5 6">
    <name type="scientific">Qipengyuania benthica</name>
    <dbReference type="NCBI Taxonomy" id="3067651"/>
    <lineage>
        <taxon>Bacteria</taxon>
        <taxon>Pseudomonadati</taxon>
        <taxon>Pseudomonadota</taxon>
        <taxon>Alphaproteobacteria</taxon>
        <taxon>Sphingomonadales</taxon>
        <taxon>Erythrobacteraceae</taxon>
        <taxon>Qipengyuania</taxon>
    </lineage>
</organism>
<proteinExistence type="predicted"/>
<feature type="domain" description="SPOR" evidence="4">
    <location>
        <begin position="480"/>
        <end position="564"/>
    </location>
</feature>
<dbReference type="EMBL" id="JAVAIL010000001">
    <property type="protein sequence ID" value="MDP4538911.1"/>
    <property type="molecule type" value="Genomic_DNA"/>
</dbReference>
<evidence type="ECO:0000259" key="4">
    <source>
        <dbReference type="PROSITE" id="PS51724"/>
    </source>
</evidence>
<comment type="caution">
    <text evidence="5">The sequence shown here is derived from an EMBL/GenBank/DDBJ whole genome shotgun (WGS) entry which is preliminary data.</text>
</comment>
<dbReference type="SUPFAM" id="SSF48452">
    <property type="entry name" value="TPR-like"/>
    <property type="match status" value="1"/>
</dbReference>
<feature type="chain" id="PRO_5047374620" evidence="3">
    <location>
        <begin position="20"/>
        <end position="570"/>
    </location>
</feature>
<dbReference type="InterPro" id="IPR019734">
    <property type="entry name" value="TPR_rpt"/>
</dbReference>
<feature type="compositionally biased region" description="Pro residues" evidence="2">
    <location>
        <begin position="467"/>
        <end position="481"/>
    </location>
</feature>
<feature type="repeat" description="TPR" evidence="1">
    <location>
        <begin position="49"/>
        <end position="82"/>
    </location>
</feature>
<name>A0ABT9H6H3_9SPHN</name>
<feature type="signal peptide" evidence="3">
    <location>
        <begin position="1"/>
        <end position="19"/>
    </location>
</feature>
<evidence type="ECO:0000313" key="6">
    <source>
        <dbReference type="Proteomes" id="UP001235664"/>
    </source>
</evidence>
<feature type="region of interest" description="Disordered" evidence="2">
    <location>
        <begin position="462"/>
        <end position="482"/>
    </location>
</feature>
<dbReference type="Proteomes" id="UP001235664">
    <property type="component" value="Unassembled WGS sequence"/>
</dbReference>
<keyword evidence="1" id="KW-0802">TPR repeat</keyword>
<keyword evidence="3" id="KW-0732">Signal</keyword>
<feature type="compositionally biased region" description="Basic and acidic residues" evidence="2">
    <location>
        <begin position="301"/>
        <end position="311"/>
    </location>
</feature>
<protein>
    <submittedName>
        <fullName evidence="5">SPOR domain-containing protein</fullName>
    </submittedName>
</protein>
<feature type="compositionally biased region" description="Pro residues" evidence="2">
    <location>
        <begin position="335"/>
        <end position="345"/>
    </location>
</feature>
<feature type="compositionally biased region" description="Low complexity" evidence="2">
    <location>
        <begin position="281"/>
        <end position="292"/>
    </location>
</feature>
<evidence type="ECO:0000256" key="2">
    <source>
        <dbReference type="SAM" id="MobiDB-lite"/>
    </source>
</evidence>
<dbReference type="InterPro" id="IPR007730">
    <property type="entry name" value="SPOR-like_dom"/>
</dbReference>
<dbReference type="InterPro" id="IPR011990">
    <property type="entry name" value="TPR-like_helical_dom_sf"/>
</dbReference>
<evidence type="ECO:0000256" key="3">
    <source>
        <dbReference type="SAM" id="SignalP"/>
    </source>
</evidence>
<dbReference type="RefSeq" id="WP_305929021.1">
    <property type="nucleotide sequence ID" value="NZ_JAVAIL010000001.1"/>
</dbReference>
<dbReference type="InterPro" id="IPR036680">
    <property type="entry name" value="SPOR-like_sf"/>
</dbReference>
<dbReference type="PROSITE" id="PS51724">
    <property type="entry name" value="SPOR"/>
    <property type="match status" value="1"/>
</dbReference>
<dbReference type="SUPFAM" id="SSF110997">
    <property type="entry name" value="Sporulation related repeat"/>
    <property type="match status" value="1"/>
</dbReference>
<reference evidence="5 6" key="1">
    <citation type="submission" date="2023-08" db="EMBL/GenBank/DDBJ databases">
        <title>genomic of DY56.</title>
        <authorList>
            <person name="Wang Y."/>
        </authorList>
    </citation>
    <scope>NUCLEOTIDE SEQUENCE [LARGE SCALE GENOMIC DNA]</scope>
    <source>
        <strain evidence="5 6">DY56-A-20</strain>
    </source>
</reference>
<evidence type="ECO:0000256" key="1">
    <source>
        <dbReference type="PROSITE-ProRule" id="PRU00339"/>
    </source>
</evidence>
<keyword evidence="6" id="KW-1185">Reference proteome</keyword>